<keyword evidence="1" id="KW-0067">ATP-binding</keyword>
<dbReference type="InterPro" id="IPR027417">
    <property type="entry name" value="P-loop_NTPase"/>
</dbReference>
<protein>
    <recommendedName>
        <fullName evidence="1">ATP-dependent DNA helicase</fullName>
        <ecNumber evidence="1">5.6.2.3</ecNumber>
    </recommendedName>
</protein>
<organism evidence="3 4">
    <name type="scientific">Caenorhabditis tropicalis</name>
    <dbReference type="NCBI Taxonomy" id="1561998"/>
    <lineage>
        <taxon>Eukaryota</taxon>
        <taxon>Metazoa</taxon>
        <taxon>Ecdysozoa</taxon>
        <taxon>Nematoda</taxon>
        <taxon>Chromadorea</taxon>
        <taxon>Rhabditida</taxon>
        <taxon>Rhabditina</taxon>
        <taxon>Rhabditomorpha</taxon>
        <taxon>Rhabditoidea</taxon>
        <taxon>Rhabditidae</taxon>
        <taxon>Peloderinae</taxon>
        <taxon>Caenorhabditis</taxon>
    </lineage>
</organism>
<dbReference type="Gene3D" id="3.40.50.300">
    <property type="entry name" value="P-loop containing nucleotide triphosphate hydrolases"/>
    <property type="match status" value="1"/>
</dbReference>
<dbReference type="PANTHER" id="PTHR10492">
    <property type="match status" value="1"/>
</dbReference>
<dbReference type="GO" id="GO:0006281">
    <property type="term" value="P:DNA repair"/>
    <property type="evidence" value="ECO:0007669"/>
    <property type="project" value="UniProtKB-KW"/>
</dbReference>
<dbReference type="eggNOG" id="KOG0987">
    <property type="taxonomic scope" value="Eukaryota"/>
</dbReference>
<keyword evidence="1" id="KW-0234">DNA repair</keyword>
<dbReference type="AlphaFoldDB" id="A0A1I7UAB1"/>
<dbReference type="SUPFAM" id="SSF52540">
    <property type="entry name" value="P-loop containing nucleoside triphosphate hydrolases"/>
    <property type="match status" value="1"/>
</dbReference>
<dbReference type="Proteomes" id="UP000095282">
    <property type="component" value="Unplaced"/>
</dbReference>
<keyword evidence="1" id="KW-0233">DNA recombination</keyword>
<keyword evidence="1" id="KW-0378">Hydrolase</keyword>
<dbReference type="EC" id="5.6.2.3" evidence="1"/>
<dbReference type="GO" id="GO:0006310">
    <property type="term" value="P:DNA recombination"/>
    <property type="evidence" value="ECO:0007669"/>
    <property type="project" value="UniProtKB-KW"/>
</dbReference>
<sequence>MSAALLTVDNKTALRLNDSALDEIAKTESPLDCRRFFVSILVHCAPSNSLELWDNHWEQLVNNGGGWSNEQTHALRHIQFLLARHGMSLEDFELAESYDKDKLPPIDPARDFDNPDAVKINRKQRETEGKKMYGKLNPEQKKFVDRALKLDEAKDKKRLLFVDGPGGTGKTYCYKTIYNLLSAKGRKVICVAHTGIAASITRNQRASLSRCGSVPKIFKFFLSFNFPVK</sequence>
<dbReference type="GO" id="GO:0000723">
    <property type="term" value="P:telomere maintenance"/>
    <property type="evidence" value="ECO:0007669"/>
    <property type="project" value="InterPro"/>
</dbReference>
<dbReference type="InterPro" id="IPR010285">
    <property type="entry name" value="DNA_helicase_pif1-like_DEAD"/>
</dbReference>
<accession>A0A1I7UAB1</accession>
<evidence type="ECO:0000256" key="1">
    <source>
        <dbReference type="RuleBase" id="RU363044"/>
    </source>
</evidence>
<dbReference type="WBParaSite" id="Csp11.Scaffold629.g16462.t1">
    <property type="protein sequence ID" value="Csp11.Scaffold629.g16462.t1"/>
    <property type="gene ID" value="Csp11.Scaffold629.g16462"/>
</dbReference>
<comment type="catalytic activity">
    <reaction evidence="1">
        <text>ATP + H2O = ADP + phosphate + H(+)</text>
        <dbReference type="Rhea" id="RHEA:13065"/>
        <dbReference type="ChEBI" id="CHEBI:15377"/>
        <dbReference type="ChEBI" id="CHEBI:15378"/>
        <dbReference type="ChEBI" id="CHEBI:30616"/>
        <dbReference type="ChEBI" id="CHEBI:43474"/>
        <dbReference type="ChEBI" id="CHEBI:456216"/>
        <dbReference type="EC" id="5.6.2.3"/>
    </reaction>
</comment>
<comment type="cofactor">
    <cofactor evidence="1">
        <name>Mg(2+)</name>
        <dbReference type="ChEBI" id="CHEBI:18420"/>
    </cofactor>
</comment>
<dbReference type="GO" id="GO:0043139">
    <property type="term" value="F:5'-3' DNA helicase activity"/>
    <property type="evidence" value="ECO:0007669"/>
    <property type="project" value="UniProtKB-EC"/>
</dbReference>
<keyword evidence="1" id="KW-0347">Helicase</keyword>
<evidence type="ECO:0000313" key="3">
    <source>
        <dbReference type="Proteomes" id="UP000095282"/>
    </source>
</evidence>
<dbReference type="GO" id="GO:0016887">
    <property type="term" value="F:ATP hydrolysis activity"/>
    <property type="evidence" value="ECO:0007669"/>
    <property type="project" value="RHEA"/>
</dbReference>
<dbReference type="STRING" id="1561998.A0A1I7UAB1"/>
<name>A0A1I7UAB1_9PELO</name>
<evidence type="ECO:0000259" key="2">
    <source>
        <dbReference type="Pfam" id="PF05970"/>
    </source>
</evidence>
<dbReference type="Pfam" id="PF05970">
    <property type="entry name" value="PIF1"/>
    <property type="match status" value="1"/>
</dbReference>
<dbReference type="GO" id="GO:0005524">
    <property type="term" value="F:ATP binding"/>
    <property type="evidence" value="ECO:0007669"/>
    <property type="project" value="UniProtKB-KW"/>
</dbReference>
<feature type="domain" description="DNA helicase Pif1-like DEAD-box helicase" evidence="2">
    <location>
        <begin position="135"/>
        <end position="209"/>
    </location>
</feature>
<comment type="similarity">
    <text evidence="1">Belongs to the helicase family.</text>
</comment>
<proteinExistence type="inferred from homology"/>
<keyword evidence="1" id="KW-0227">DNA damage</keyword>
<evidence type="ECO:0000313" key="4">
    <source>
        <dbReference type="WBParaSite" id="Csp11.Scaffold629.g16462.t1"/>
    </source>
</evidence>
<reference evidence="4" key="1">
    <citation type="submission" date="2016-11" db="UniProtKB">
        <authorList>
            <consortium name="WormBaseParasite"/>
        </authorList>
    </citation>
    <scope>IDENTIFICATION</scope>
</reference>
<keyword evidence="1" id="KW-0547">Nucleotide-binding</keyword>
<keyword evidence="3" id="KW-1185">Reference proteome</keyword>